<feature type="compositionally biased region" description="Polar residues" evidence="6">
    <location>
        <begin position="478"/>
        <end position="487"/>
    </location>
</feature>
<keyword evidence="9" id="KW-1185">Reference proteome</keyword>
<dbReference type="PANTHER" id="PTHR11969">
    <property type="entry name" value="MAX DIMERIZATION, MAD"/>
    <property type="match status" value="1"/>
</dbReference>
<feature type="region of interest" description="Disordered" evidence="6">
    <location>
        <begin position="425"/>
        <end position="447"/>
    </location>
</feature>
<feature type="domain" description="BHLH" evidence="7">
    <location>
        <begin position="84"/>
        <end position="135"/>
    </location>
</feature>
<dbReference type="SMART" id="SM00353">
    <property type="entry name" value="HLH"/>
    <property type="match status" value="1"/>
</dbReference>
<dbReference type="OrthoDB" id="684567at2759"/>
<dbReference type="PROSITE" id="PS50888">
    <property type="entry name" value="BHLH"/>
    <property type="match status" value="1"/>
</dbReference>
<accession>A0A8X7Q2G5</accession>
<evidence type="ECO:0000259" key="7">
    <source>
        <dbReference type="PROSITE" id="PS50888"/>
    </source>
</evidence>
<dbReference type="Gene3D" id="4.10.280.10">
    <property type="entry name" value="Helix-loop-helix DNA-binding domain"/>
    <property type="match status" value="1"/>
</dbReference>
<dbReference type="SUPFAM" id="SSF47459">
    <property type="entry name" value="HLH, helix-loop-helix DNA-binding domain"/>
    <property type="match status" value="1"/>
</dbReference>
<dbReference type="Pfam" id="PF00010">
    <property type="entry name" value="HLH"/>
    <property type="match status" value="1"/>
</dbReference>
<evidence type="ECO:0000313" key="9">
    <source>
        <dbReference type="Proteomes" id="UP000886595"/>
    </source>
</evidence>
<comment type="caution">
    <text evidence="8">The sequence shown here is derived from an EMBL/GenBank/DDBJ whole genome shotgun (WGS) entry which is preliminary data.</text>
</comment>
<keyword evidence="5" id="KW-0539">Nucleus</keyword>
<dbReference type="GO" id="GO:0005634">
    <property type="term" value="C:nucleus"/>
    <property type="evidence" value="ECO:0007669"/>
    <property type="project" value="UniProtKB-SubCell"/>
</dbReference>
<evidence type="ECO:0000313" key="8">
    <source>
        <dbReference type="EMBL" id="KAG2261847.1"/>
    </source>
</evidence>
<dbReference type="GO" id="GO:0000978">
    <property type="term" value="F:RNA polymerase II cis-regulatory region sequence-specific DNA binding"/>
    <property type="evidence" value="ECO:0007669"/>
    <property type="project" value="TreeGrafter"/>
</dbReference>
<evidence type="ECO:0000256" key="3">
    <source>
        <dbReference type="ARBA" id="ARBA00023125"/>
    </source>
</evidence>
<dbReference type="AlphaFoldDB" id="A0A8X7Q2G5"/>
<reference evidence="8 9" key="1">
    <citation type="submission" date="2020-02" db="EMBL/GenBank/DDBJ databases">
        <authorList>
            <person name="Ma Q."/>
            <person name="Huang Y."/>
            <person name="Song X."/>
            <person name="Pei D."/>
        </authorList>
    </citation>
    <scope>NUCLEOTIDE SEQUENCE [LARGE SCALE GENOMIC DNA]</scope>
    <source>
        <strain evidence="8">Sxm20200214</strain>
        <tissue evidence="8">Leaf</tissue>
    </source>
</reference>
<dbReference type="InterPro" id="IPR036638">
    <property type="entry name" value="HLH_DNA-bd_sf"/>
</dbReference>
<gene>
    <name evidence="8" type="ORF">Bca52824_068926</name>
</gene>
<dbReference type="Proteomes" id="UP000886595">
    <property type="component" value="Unassembled WGS sequence"/>
</dbReference>
<proteinExistence type="predicted"/>
<evidence type="ECO:0000256" key="4">
    <source>
        <dbReference type="ARBA" id="ARBA00023163"/>
    </source>
</evidence>
<comment type="subcellular location">
    <subcellularLocation>
        <location evidence="1">Nucleus</location>
    </subcellularLocation>
</comment>
<keyword evidence="2" id="KW-0805">Transcription regulation</keyword>
<evidence type="ECO:0000256" key="5">
    <source>
        <dbReference type="ARBA" id="ARBA00023242"/>
    </source>
</evidence>
<feature type="region of interest" description="Disordered" evidence="6">
    <location>
        <begin position="44"/>
        <end position="83"/>
    </location>
</feature>
<evidence type="ECO:0000256" key="2">
    <source>
        <dbReference type="ARBA" id="ARBA00023015"/>
    </source>
</evidence>
<feature type="compositionally biased region" description="Polar residues" evidence="6">
    <location>
        <begin position="44"/>
        <end position="55"/>
    </location>
</feature>
<keyword evidence="4" id="KW-0804">Transcription</keyword>
<dbReference type="GO" id="GO:0046983">
    <property type="term" value="F:protein dimerization activity"/>
    <property type="evidence" value="ECO:0007669"/>
    <property type="project" value="InterPro"/>
</dbReference>
<evidence type="ECO:0000256" key="1">
    <source>
        <dbReference type="ARBA" id="ARBA00004123"/>
    </source>
</evidence>
<feature type="region of interest" description="Disordered" evidence="6">
    <location>
        <begin position="478"/>
        <end position="500"/>
    </location>
</feature>
<evidence type="ECO:0000256" key="6">
    <source>
        <dbReference type="SAM" id="MobiDB-lite"/>
    </source>
</evidence>
<dbReference type="InterPro" id="IPR011598">
    <property type="entry name" value="bHLH_dom"/>
</dbReference>
<keyword evidence="3" id="KW-0238">DNA-binding</keyword>
<protein>
    <recommendedName>
        <fullName evidence="7">BHLH domain-containing protein</fullName>
    </recommendedName>
</protein>
<organism evidence="8 9">
    <name type="scientific">Brassica carinata</name>
    <name type="common">Ethiopian mustard</name>
    <name type="synonym">Abyssinian cabbage</name>
    <dbReference type="NCBI Taxonomy" id="52824"/>
    <lineage>
        <taxon>Eukaryota</taxon>
        <taxon>Viridiplantae</taxon>
        <taxon>Streptophyta</taxon>
        <taxon>Embryophyta</taxon>
        <taxon>Tracheophyta</taxon>
        <taxon>Spermatophyta</taxon>
        <taxon>Magnoliopsida</taxon>
        <taxon>eudicotyledons</taxon>
        <taxon>Gunneridae</taxon>
        <taxon>Pentapetalae</taxon>
        <taxon>rosids</taxon>
        <taxon>malvids</taxon>
        <taxon>Brassicales</taxon>
        <taxon>Brassicaceae</taxon>
        <taxon>Brassiceae</taxon>
        <taxon>Brassica</taxon>
    </lineage>
</organism>
<feature type="compositionally biased region" description="Polar residues" evidence="6">
    <location>
        <begin position="341"/>
        <end position="360"/>
    </location>
</feature>
<feature type="compositionally biased region" description="Basic residues" evidence="6">
    <location>
        <begin position="64"/>
        <end position="75"/>
    </location>
</feature>
<dbReference type="PANTHER" id="PTHR11969:SF86">
    <property type="entry name" value="TRANSCRIPTION FACTOR BHLH71"/>
    <property type="match status" value="1"/>
</dbReference>
<sequence>MTLEALSSNGLLNFLLSESLSPTPFKSLLDLEPSPENDIIISKNTIPEMSQQEPASRQPPPASRGKKRRRRKPRVCKNEEEAENQRITHIAVERNRRRQMNQHLSVLRSLMPQPFSQKGDQASIVGGAIDFIKELEHQLLSLEAQKLQKDKLNQTVTSSTSQDSNCEPENPHLSLSQFFLHSYDPSQENRNGSTSSVKTAMEDLEVTLIETHANIRILSRRRGFQWTSVVANTGPPQLSKLVAALQSLSLSVLHLSVTTMETFAIYSISTKVEESCQLSSVDDIAGAVHHMLTQRRKHVGKETASAPPRRQLPATNETCVQVRNHHLPPEPELVRRHKGSRSTAGENKSKTNRSTITSNAKARAAKSDVADLRIDEEINRLQSILKPPTYLHAATSSIIYLSAKMQQPKLLGMKKPSEYQIERLENRKDQNRRSWDRNNSEKKPAKAMVKNHHLLETKAGEVGVMETAASYKQIRTITRGTDAPSESRTSRKHQTDTQKQQTLTPLNLTVNLLKDESLIRRIVVVDLFARYFCRTTTNHHYRSAVLDEITFNI</sequence>
<feature type="compositionally biased region" description="Basic and acidic residues" evidence="6">
    <location>
        <begin position="425"/>
        <end position="444"/>
    </location>
</feature>
<dbReference type="GO" id="GO:0000981">
    <property type="term" value="F:DNA-binding transcription factor activity, RNA polymerase II-specific"/>
    <property type="evidence" value="ECO:0007669"/>
    <property type="project" value="TreeGrafter"/>
</dbReference>
<dbReference type="EMBL" id="JAAMPC010000014">
    <property type="protein sequence ID" value="KAG2261847.1"/>
    <property type="molecule type" value="Genomic_DNA"/>
</dbReference>
<feature type="region of interest" description="Disordered" evidence="6">
    <location>
        <begin position="327"/>
        <end position="368"/>
    </location>
</feature>
<name>A0A8X7Q2G5_BRACI</name>